<dbReference type="InterPro" id="IPR002645">
    <property type="entry name" value="STAS_dom"/>
</dbReference>
<dbReference type="EMBL" id="JACHHY010000017">
    <property type="protein sequence ID" value="MBB5019486.1"/>
    <property type="molecule type" value="Genomic_DNA"/>
</dbReference>
<comment type="caution">
    <text evidence="2">The sequence shown here is derived from an EMBL/GenBank/DDBJ whole genome shotgun (WGS) entry which is preliminary data.</text>
</comment>
<feature type="domain" description="STAS" evidence="1">
    <location>
        <begin position="1"/>
        <end position="91"/>
    </location>
</feature>
<dbReference type="InterPro" id="IPR036513">
    <property type="entry name" value="STAS_dom_sf"/>
</dbReference>
<sequence length="91" mass="10083">MRISLSGNLTYREAAKVLEQVTEQLTTPETVLDMQAVGDVDSSVIALLLAWMRRANERSIILRCERAPDNVLSLAALYGTESLLPLTGRHE</sequence>
<proteinExistence type="predicted"/>
<reference evidence="2 3" key="1">
    <citation type="submission" date="2020-08" db="EMBL/GenBank/DDBJ databases">
        <title>Genomic Encyclopedia of Type Strains, Phase IV (KMG-IV): sequencing the most valuable type-strain genomes for metagenomic binning, comparative biology and taxonomic classification.</title>
        <authorList>
            <person name="Goeker M."/>
        </authorList>
    </citation>
    <scope>NUCLEOTIDE SEQUENCE [LARGE SCALE GENOMIC DNA]</scope>
    <source>
        <strain evidence="2 3">DSM 27165</strain>
    </source>
</reference>
<dbReference type="Pfam" id="PF13466">
    <property type="entry name" value="STAS_2"/>
    <property type="match status" value="1"/>
</dbReference>
<dbReference type="Gene3D" id="3.30.750.24">
    <property type="entry name" value="STAS domain"/>
    <property type="match status" value="1"/>
</dbReference>
<protein>
    <submittedName>
        <fullName evidence="2">Phospholipid transport system transporter-binding protein</fullName>
    </submittedName>
</protein>
<evidence type="ECO:0000259" key="1">
    <source>
        <dbReference type="PROSITE" id="PS50801"/>
    </source>
</evidence>
<organism evidence="2 3">
    <name type="scientific">Chitinivorax tropicus</name>
    <dbReference type="NCBI Taxonomy" id="714531"/>
    <lineage>
        <taxon>Bacteria</taxon>
        <taxon>Pseudomonadati</taxon>
        <taxon>Pseudomonadota</taxon>
        <taxon>Betaproteobacteria</taxon>
        <taxon>Chitinivorax</taxon>
    </lineage>
</organism>
<dbReference type="AlphaFoldDB" id="A0A840MSV7"/>
<dbReference type="Proteomes" id="UP000575898">
    <property type="component" value="Unassembled WGS sequence"/>
</dbReference>
<dbReference type="RefSeq" id="WP_184040442.1">
    <property type="nucleotide sequence ID" value="NZ_JACHHY010000017.1"/>
</dbReference>
<evidence type="ECO:0000313" key="2">
    <source>
        <dbReference type="EMBL" id="MBB5019486.1"/>
    </source>
</evidence>
<dbReference type="InterPro" id="IPR058548">
    <property type="entry name" value="MlaB-like_STAS"/>
</dbReference>
<accession>A0A840MSV7</accession>
<keyword evidence="3" id="KW-1185">Reference proteome</keyword>
<gene>
    <name evidence="2" type="ORF">HNQ59_002788</name>
</gene>
<dbReference type="PROSITE" id="PS50801">
    <property type="entry name" value="STAS"/>
    <property type="match status" value="1"/>
</dbReference>
<evidence type="ECO:0000313" key="3">
    <source>
        <dbReference type="Proteomes" id="UP000575898"/>
    </source>
</evidence>
<dbReference type="CDD" id="cd07043">
    <property type="entry name" value="STAS_anti-anti-sigma_factors"/>
    <property type="match status" value="1"/>
</dbReference>
<name>A0A840MSV7_9PROT</name>
<dbReference type="SUPFAM" id="SSF52091">
    <property type="entry name" value="SpoIIaa-like"/>
    <property type="match status" value="1"/>
</dbReference>